<gene>
    <name evidence="2" type="ORF">GCM10010885_22490</name>
</gene>
<protein>
    <submittedName>
        <fullName evidence="2">Uncharacterized protein</fullName>
    </submittedName>
</protein>
<name>A0A917NMY3_9BACL</name>
<reference evidence="2" key="1">
    <citation type="journal article" date="2014" name="Int. J. Syst. Evol. Microbiol.">
        <title>Complete genome sequence of Corynebacterium casei LMG S-19264T (=DSM 44701T), isolated from a smear-ripened cheese.</title>
        <authorList>
            <consortium name="US DOE Joint Genome Institute (JGI-PGF)"/>
            <person name="Walter F."/>
            <person name="Albersmeier A."/>
            <person name="Kalinowski J."/>
            <person name="Ruckert C."/>
        </authorList>
    </citation>
    <scope>NUCLEOTIDE SEQUENCE</scope>
    <source>
        <strain evidence="2">JCM 18487</strain>
    </source>
</reference>
<dbReference type="RefSeq" id="WP_188883180.1">
    <property type="nucleotide sequence ID" value="NZ_BMOY01000046.1"/>
</dbReference>
<keyword evidence="3" id="KW-1185">Reference proteome</keyword>
<organism evidence="2 3">
    <name type="scientific">Alicyclobacillus cellulosilyticus</name>
    <dbReference type="NCBI Taxonomy" id="1003997"/>
    <lineage>
        <taxon>Bacteria</taxon>
        <taxon>Bacillati</taxon>
        <taxon>Bacillota</taxon>
        <taxon>Bacilli</taxon>
        <taxon>Bacillales</taxon>
        <taxon>Alicyclobacillaceae</taxon>
        <taxon>Alicyclobacillus</taxon>
    </lineage>
</organism>
<dbReference type="Pfam" id="PF18982">
    <property type="entry name" value="JetA"/>
    <property type="match status" value="1"/>
</dbReference>
<evidence type="ECO:0000256" key="1">
    <source>
        <dbReference type="SAM" id="MobiDB-lite"/>
    </source>
</evidence>
<reference evidence="2" key="2">
    <citation type="submission" date="2020-09" db="EMBL/GenBank/DDBJ databases">
        <authorList>
            <person name="Sun Q."/>
            <person name="Ohkuma M."/>
        </authorList>
    </citation>
    <scope>NUCLEOTIDE SEQUENCE</scope>
    <source>
        <strain evidence="2">JCM 18487</strain>
    </source>
</reference>
<dbReference type="InterPro" id="IPR043773">
    <property type="entry name" value="JetA"/>
</dbReference>
<feature type="compositionally biased region" description="Low complexity" evidence="1">
    <location>
        <begin position="426"/>
        <end position="437"/>
    </location>
</feature>
<dbReference type="AlphaFoldDB" id="A0A917NMY3"/>
<evidence type="ECO:0000313" key="3">
    <source>
        <dbReference type="Proteomes" id="UP000637695"/>
    </source>
</evidence>
<evidence type="ECO:0000313" key="2">
    <source>
        <dbReference type="EMBL" id="GGJ12616.1"/>
    </source>
</evidence>
<dbReference type="EMBL" id="BMOY01000046">
    <property type="protein sequence ID" value="GGJ12616.1"/>
    <property type="molecule type" value="Genomic_DNA"/>
</dbReference>
<sequence length="539" mass="61322">MRDLFEVVPHNLFSLLASRQRAVYFRALMVLWNCYQREIRFRRGDLVTYLISEMERDLAGWSDDSEALDDPFADGDVRETESGRADTVQREAFSLPHANARVPWVDGGSSNAGLPDAGAAGEGLTESGGLDADMPDAGTLSGKAHALIRRLVATGWLQAIPDETGFDETLIVPRYASVLLDALYRIVHPAEQRYNAIVYSVYSNLRTANEERDEFMLQALQSAHDHTIALRESLRALLHNIHTYYQNLHLRQEIRELLAEHFDSYQVAVAIAMYHPLKTFDSVYRFRPRVLQILRDWLASPSLLQQMAASLLGQRPDLTPEDARAEVVQRIQFIADTFESLDDLLQEIDRRNAHYSRASVDRLQYLLNTDRDVKGKLVQLLRALPPLTADVHHPLLEAMRELPLFQVRYADPDALYREPRRRQRGRPQPLRRPAGADDAAFAAEARELVERANAIFSPQRIAAFIREQMGDRARLPASALRLRELDDFLRTMVAVVRSDEPEMPYEIDWTDADGGEDKPDLVRVGDYGVPQITFVRKEG</sequence>
<comment type="caution">
    <text evidence="2">The sequence shown here is derived from an EMBL/GenBank/DDBJ whole genome shotgun (WGS) entry which is preliminary data.</text>
</comment>
<feature type="region of interest" description="Disordered" evidence="1">
    <location>
        <begin position="416"/>
        <end position="437"/>
    </location>
</feature>
<proteinExistence type="predicted"/>
<dbReference type="Proteomes" id="UP000637695">
    <property type="component" value="Unassembled WGS sequence"/>
</dbReference>
<accession>A0A917NMY3</accession>